<reference evidence="1 2" key="1">
    <citation type="journal article" date="2015" name="Genome Biol.">
        <title>Comparative genomics of Steinernema reveals deeply conserved gene regulatory networks.</title>
        <authorList>
            <person name="Dillman A.R."/>
            <person name="Macchietto M."/>
            <person name="Porter C.F."/>
            <person name="Rogers A."/>
            <person name="Williams B."/>
            <person name="Antoshechkin I."/>
            <person name="Lee M.M."/>
            <person name="Goodwin Z."/>
            <person name="Lu X."/>
            <person name="Lewis E.E."/>
            <person name="Goodrich-Blair H."/>
            <person name="Stock S.P."/>
            <person name="Adams B.J."/>
            <person name="Sternberg P.W."/>
            <person name="Mortazavi A."/>
        </authorList>
    </citation>
    <scope>NUCLEOTIDE SEQUENCE [LARGE SCALE GENOMIC DNA]</scope>
    <source>
        <strain evidence="1 2">ALL</strain>
    </source>
</reference>
<accession>A0A4U8UTM6</accession>
<proteinExistence type="predicted"/>
<dbReference type="Proteomes" id="UP000298663">
    <property type="component" value="Chromosome X"/>
</dbReference>
<sequence>MACVFDGAVESSCFLNKIVSLPVPCSYIVKSSIASAETCFREAVWLAGCQKSEQRLSPLPSRGRSLIPSNHR</sequence>
<name>A0A4U8UTM6_STECR</name>
<gene>
    <name evidence="1" type="ORF">L596_003739</name>
</gene>
<comment type="caution">
    <text evidence="1">The sequence shown here is derived from an EMBL/GenBank/DDBJ whole genome shotgun (WGS) entry which is preliminary data.</text>
</comment>
<dbReference type="EMBL" id="AZBU02000001">
    <property type="protein sequence ID" value="TMS36611.1"/>
    <property type="molecule type" value="Genomic_DNA"/>
</dbReference>
<evidence type="ECO:0000313" key="2">
    <source>
        <dbReference type="Proteomes" id="UP000298663"/>
    </source>
</evidence>
<keyword evidence="2" id="KW-1185">Reference proteome</keyword>
<protein>
    <submittedName>
        <fullName evidence="1">Uncharacterized protein</fullName>
    </submittedName>
</protein>
<dbReference type="AlphaFoldDB" id="A0A4U8UTM6"/>
<organism evidence="1 2">
    <name type="scientific">Steinernema carpocapsae</name>
    <name type="common">Entomopathogenic nematode</name>
    <dbReference type="NCBI Taxonomy" id="34508"/>
    <lineage>
        <taxon>Eukaryota</taxon>
        <taxon>Metazoa</taxon>
        <taxon>Ecdysozoa</taxon>
        <taxon>Nematoda</taxon>
        <taxon>Chromadorea</taxon>
        <taxon>Rhabditida</taxon>
        <taxon>Tylenchina</taxon>
        <taxon>Panagrolaimomorpha</taxon>
        <taxon>Strongyloidoidea</taxon>
        <taxon>Steinernematidae</taxon>
        <taxon>Steinernema</taxon>
    </lineage>
</organism>
<reference evidence="1 2" key="2">
    <citation type="journal article" date="2019" name="G3 (Bethesda)">
        <title>Hybrid Assembly of the Genome of the Entomopathogenic Nematode Steinernema carpocapsae Identifies the X-Chromosome.</title>
        <authorList>
            <person name="Serra L."/>
            <person name="Macchietto M."/>
            <person name="Macias-Munoz A."/>
            <person name="McGill C.J."/>
            <person name="Rodriguez I.M."/>
            <person name="Rodriguez B."/>
            <person name="Murad R."/>
            <person name="Mortazavi A."/>
        </authorList>
    </citation>
    <scope>NUCLEOTIDE SEQUENCE [LARGE SCALE GENOMIC DNA]</scope>
    <source>
        <strain evidence="1 2">ALL</strain>
    </source>
</reference>
<dbReference type="EMBL" id="CM016762">
    <property type="protein sequence ID" value="TMS36611.1"/>
    <property type="molecule type" value="Genomic_DNA"/>
</dbReference>
<evidence type="ECO:0000313" key="1">
    <source>
        <dbReference type="EMBL" id="TMS36611.1"/>
    </source>
</evidence>